<dbReference type="Proteomes" id="UP000373149">
    <property type="component" value="Unassembled WGS sequence"/>
</dbReference>
<feature type="transmembrane region" description="Helical" evidence="5">
    <location>
        <begin position="6"/>
        <end position="26"/>
    </location>
</feature>
<dbReference type="PANTHER" id="PTHR43847:SF1">
    <property type="entry name" value="BLL3993 PROTEIN"/>
    <property type="match status" value="1"/>
</dbReference>
<protein>
    <submittedName>
        <fullName evidence="6">Isoprenylcysteine carboxylmethyltransferase family protein</fullName>
    </submittedName>
</protein>
<feature type="transmembrane region" description="Helical" evidence="5">
    <location>
        <begin position="47"/>
        <end position="75"/>
    </location>
</feature>
<keyword evidence="6" id="KW-0489">Methyltransferase</keyword>
<dbReference type="InterPro" id="IPR007318">
    <property type="entry name" value="Phopholipid_MeTrfase"/>
</dbReference>
<proteinExistence type="predicted"/>
<reference evidence="6 7" key="1">
    <citation type="submission" date="2019-09" db="EMBL/GenBank/DDBJ databases">
        <authorList>
            <person name="Duangmal K."/>
            <person name="Teo W.F.A."/>
            <person name="Lipun K."/>
        </authorList>
    </citation>
    <scope>NUCLEOTIDE SEQUENCE [LARGE SCALE GENOMIC DNA]</scope>
    <source>
        <strain evidence="6 7">K1PN6</strain>
    </source>
</reference>
<keyword evidence="7" id="KW-1185">Reference proteome</keyword>
<keyword evidence="2 5" id="KW-0812">Transmembrane</keyword>
<name>A0A5N8WVV2_9ACTN</name>
<accession>A0A5N8WVV2</accession>
<evidence type="ECO:0000256" key="5">
    <source>
        <dbReference type="SAM" id="Phobius"/>
    </source>
</evidence>
<keyword evidence="6" id="KW-0808">Transferase</keyword>
<dbReference type="GO" id="GO:0012505">
    <property type="term" value="C:endomembrane system"/>
    <property type="evidence" value="ECO:0007669"/>
    <property type="project" value="UniProtKB-SubCell"/>
</dbReference>
<dbReference type="Gene3D" id="1.20.120.1630">
    <property type="match status" value="1"/>
</dbReference>
<evidence type="ECO:0000256" key="1">
    <source>
        <dbReference type="ARBA" id="ARBA00004127"/>
    </source>
</evidence>
<evidence type="ECO:0000256" key="3">
    <source>
        <dbReference type="ARBA" id="ARBA00022989"/>
    </source>
</evidence>
<gene>
    <name evidence="6" type="ORF">FPZ41_17855</name>
</gene>
<evidence type="ECO:0000256" key="4">
    <source>
        <dbReference type="ARBA" id="ARBA00023136"/>
    </source>
</evidence>
<evidence type="ECO:0000313" key="6">
    <source>
        <dbReference type="EMBL" id="MPY50335.1"/>
    </source>
</evidence>
<comment type="caution">
    <text evidence="6">The sequence shown here is derived from an EMBL/GenBank/DDBJ whole genome shotgun (WGS) entry which is preliminary data.</text>
</comment>
<dbReference type="InterPro" id="IPR052527">
    <property type="entry name" value="Metal_cation-efflux_comp"/>
</dbReference>
<dbReference type="EMBL" id="VMNX01000059">
    <property type="protein sequence ID" value="MPY50335.1"/>
    <property type="molecule type" value="Genomic_DNA"/>
</dbReference>
<keyword evidence="4 5" id="KW-0472">Membrane</keyword>
<evidence type="ECO:0000256" key="2">
    <source>
        <dbReference type="ARBA" id="ARBA00022692"/>
    </source>
</evidence>
<dbReference type="RefSeq" id="WP_322620373.1">
    <property type="nucleotide sequence ID" value="NZ_VMNX01000059.1"/>
</dbReference>
<sequence>MTGWAWTALALYVGWLAAAFGVRSIIQRLRTGDTGFRGLSRASGRAARGAGVLFVAALLGAVVAPAGTLAGLPVLVEDAPALYGTGAAITVLGIVATLIAQGAMGTSWRVGVDQGERTALVTRGPFSYVRNPIFTAMGITGTGLALMVPSVLALAALVALAVAVELQVRIVEEPYLRAVHGTDYLTYGATTGRFVPGVGQLRSGEKSPDTE</sequence>
<dbReference type="AlphaFoldDB" id="A0A5N8WVV2"/>
<comment type="subcellular location">
    <subcellularLocation>
        <location evidence="1">Endomembrane system</location>
        <topology evidence="1">Multi-pass membrane protein</topology>
    </subcellularLocation>
</comment>
<feature type="transmembrane region" description="Helical" evidence="5">
    <location>
        <begin position="81"/>
        <end position="100"/>
    </location>
</feature>
<keyword evidence="3 5" id="KW-1133">Transmembrane helix</keyword>
<dbReference type="GO" id="GO:0032259">
    <property type="term" value="P:methylation"/>
    <property type="evidence" value="ECO:0007669"/>
    <property type="project" value="UniProtKB-KW"/>
</dbReference>
<feature type="transmembrane region" description="Helical" evidence="5">
    <location>
        <begin position="133"/>
        <end position="164"/>
    </location>
</feature>
<dbReference type="PANTHER" id="PTHR43847">
    <property type="entry name" value="BLL3993 PROTEIN"/>
    <property type="match status" value="1"/>
</dbReference>
<dbReference type="GO" id="GO:0008168">
    <property type="term" value="F:methyltransferase activity"/>
    <property type="evidence" value="ECO:0007669"/>
    <property type="project" value="UniProtKB-KW"/>
</dbReference>
<evidence type="ECO:0000313" key="7">
    <source>
        <dbReference type="Proteomes" id="UP000373149"/>
    </source>
</evidence>
<organism evidence="6 7">
    <name type="scientific">Streptomyces acidicola</name>
    <dbReference type="NCBI Taxonomy" id="2596892"/>
    <lineage>
        <taxon>Bacteria</taxon>
        <taxon>Bacillati</taxon>
        <taxon>Actinomycetota</taxon>
        <taxon>Actinomycetes</taxon>
        <taxon>Kitasatosporales</taxon>
        <taxon>Streptomycetaceae</taxon>
        <taxon>Streptomyces</taxon>
    </lineage>
</organism>
<dbReference type="Pfam" id="PF04191">
    <property type="entry name" value="PEMT"/>
    <property type="match status" value="1"/>
</dbReference>